<name>A0A0A9CWJ2_ARUDO</name>
<reference evidence="1" key="2">
    <citation type="journal article" date="2015" name="Data Brief">
        <title>Shoot transcriptome of the giant reed, Arundo donax.</title>
        <authorList>
            <person name="Barrero R.A."/>
            <person name="Guerrero F.D."/>
            <person name="Moolhuijzen P."/>
            <person name="Goolsby J.A."/>
            <person name="Tidwell J."/>
            <person name="Bellgard S.E."/>
            <person name="Bellgard M.I."/>
        </authorList>
    </citation>
    <scope>NUCLEOTIDE SEQUENCE</scope>
    <source>
        <tissue evidence="1">Shoot tissue taken approximately 20 cm above the soil surface</tissue>
    </source>
</reference>
<proteinExistence type="predicted"/>
<reference evidence="1" key="1">
    <citation type="submission" date="2014-09" db="EMBL/GenBank/DDBJ databases">
        <authorList>
            <person name="Magalhaes I.L.F."/>
            <person name="Oliveira U."/>
            <person name="Santos F.R."/>
            <person name="Vidigal T.H.D.A."/>
            <person name="Brescovit A.D."/>
            <person name="Santos A.J."/>
        </authorList>
    </citation>
    <scope>NUCLEOTIDE SEQUENCE</scope>
    <source>
        <tissue evidence="1">Shoot tissue taken approximately 20 cm above the soil surface</tissue>
    </source>
</reference>
<dbReference type="EMBL" id="GBRH01220140">
    <property type="protein sequence ID" value="JAD77755.1"/>
    <property type="molecule type" value="Transcribed_RNA"/>
</dbReference>
<evidence type="ECO:0000313" key="1">
    <source>
        <dbReference type="EMBL" id="JAD77755.1"/>
    </source>
</evidence>
<organism evidence="1">
    <name type="scientific">Arundo donax</name>
    <name type="common">Giant reed</name>
    <name type="synonym">Donax arundinaceus</name>
    <dbReference type="NCBI Taxonomy" id="35708"/>
    <lineage>
        <taxon>Eukaryota</taxon>
        <taxon>Viridiplantae</taxon>
        <taxon>Streptophyta</taxon>
        <taxon>Embryophyta</taxon>
        <taxon>Tracheophyta</taxon>
        <taxon>Spermatophyta</taxon>
        <taxon>Magnoliopsida</taxon>
        <taxon>Liliopsida</taxon>
        <taxon>Poales</taxon>
        <taxon>Poaceae</taxon>
        <taxon>PACMAD clade</taxon>
        <taxon>Arundinoideae</taxon>
        <taxon>Arundineae</taxon>
        <taxon>Arundo</taxon>
    </lineage>
</organism>
<protein>
    <submittedName>
        <fullName evidence="1">Uncharacterized protein</fullName>
    </submittedName>
</protein>
<dbReference type="AlphaFoldDB" id="A0A0A9CWJ2"/>
<accession>A0A0A9CWJ2</accession>
<sequence>MMSRWLMVPRKILPLGAAAMATTYHLVWSRHGRGNVYTRSVARTSWSSPLGAQRLVLIPPDHATRAPLIHLGFHFSYLFGRCSSVL</sequence>